<name>A0A0J7Y6X5_9SPHN</name>
<sequence length="148" mass="15650">MSRPAPATAPAQRQSTCIAIAGRAVLIEGPPGSGKSSLALALIDRGAELIGDDSVLFKADGRRLIAMPHPHTRGLMEVRNLGVLPFPCIDDVPVALVLRLDSAAPRYIETPERFTIAGIELPLVRLWPEGGSLALKAELALGRYGLAP</sequence>
<dbReference type="EMBL" id="JACU01000002">
    <property type="protein sequence ID" value="KMS59571.1"/>
    <property type="molecule type" value="Genomic_DNA"/>
</dbReference>
<dbReference type="GO" id="GO:0005524">
    <property type="term" value="F:ATP binding"/>
    <property type="evidence" value="ECO:0007669"/>
    <property type="project" value="InterPro"/>
</dbReference>
<evidence type="ECO:0000313" key="3">
    <source>
        <dbReference type="Proteomes" id="UP000052268"/>
    </source>
</evidence>
<feature type="domain" description="HPr kinase/phosphorylase C-terminal" evidence="1">
    <location>
        <begin position="13"/>
        <end position="84"/>
    </location>
</feature>
<comment type="caution">
    <text evidence="2">The sequence shown here is derived from an EMBL/GenBank/DDBJ whole genome shotgun (WGS) entry which is preliminary data.</text>
</comment>
<dbReference type="PATRIC" id="fig|1114963.3.peg.958"/>
<dbReference type="GO" id="GO:0006109">
    <property type="term" value="P:regulation of carbohydrate metabolic process"/>
    <property type="evidence" value="ECO:0007669"/>
    <property type="project" value="InterPro"/>
</dbReference>
<protein>
    <submittedName>
        <fullName evidence="2">HPr kinase</fullName>
    </submittedName>
</protein>
<dbReference type="Pfam" id="PF07475">
    <property type="entry name" value="Hpr_kinase_C"/>
    <property type="match status" value="1"/>
</dbReference>
<evidence type="ECO:0000313" key="2">
    <source>
        <dbReference type="EMBL" id="KMS59571.1"/>
    </source>
</evidence>
<reference evidence="2 3" key="1">
    <citation type="journal article" date="2015" name="G3 (Bethesda)">
        <title>Insights into Ongoing Evolution of the Hexachlorocyclohexane Catabolic Pathway from Comparative Genomics of Ten Sphingomonadaceae Strains.</title>
        <authorList>
            <person name="Pearce S.L."/>
            <person name="Oakeshott J.G."/>
            <person name="Pandey G."/>
        </authorList>
    </citation>
    <scope>NUCLEOTIDE SEQUENCE [LARGE SCALE GENOMIC DNA]</scope>
    <source>
        <strain evidence="2 3">LL02</strain>
    </source>
</reference>
<proteinExistence type="predicted"/>
<gene>
    <name evidence="2" type="ORF">V474_10260</name>
</gene>
<keyword evidence="2" id="KW-0418">Kinase</keyword>
<evidence type="ECO:0000259" key="1">
    <source>
        <dbReference type="Pfam" id="PF07475"/>
    </source>
</evidence>
<dbReference type="RefSeq" id="WP_059150315.1">
    <property type="nucleotide sequence ID" value="NZ_KQ130452.1"/>
</dbReference>
<dbReference type="CDD" id="cd01918">
    <property type="entry name" value="HprK_C"/>
    <property type="match status" value="1"/>
</dbReference>
<dbReference type="Gene3D" id="3.40.50.300">
    <property type="entry name" value="P-loop containing nucleotide triphosphate hydrolases"/>
    <property type="match status" value="1"/>
</dbReference>
<dbReference type="OrthoDB" id="8326226at2"/>
<keyword evidence="3" id="KW-1185">Reference proteome</keyword>
<organism evidence="2 3">
    <name type="scientific">Novosphingobium barchaimii LL02</name>
    <dbReference type="NCBI Taxonomy" id="1114963"/>
    <lineage>
        <taxon>Bacteria</taxon>
        <taxon>Pseudomonadati</taxon>
        <taxon>Pseudomonadota</taxon>
        <taxon>Alphaproteobacteria</taxon>
        <taxon>Sphingomonadales</taxon>
        <taxon>Sphingomonadaceae</taxon>
        <taxon>Novosphingobium</taxon>
    </lineage>
</organism>
<dbReference type="Proteomes" id="UP000052268">
    <property type="component" value="Unassembled WGS sequence"/>
</dbReference>
<dbReference type="InterPro" id="IPR027417">
    <property type="entry name" value="P-loop_NTPase"/>
</dbReference>
<accession>A0A0J7Y6X5</accession>
<dbReference type="AlphaFoldDB" id="A0A0J7Y6X5"/>
<keyword evidence="2" id="KW-0808">Transferase</keyword>
<dbReference type="SUPFAM" id="SSF53795">
    <property type="entry name" value="PEP carboxykinase-like"/>
    <property type="match status" value="1"/>
</dbReference>
<dbReference type="GO" id="GO:0000155">
    <property type="term" value="F:phosphorelay sensor kinase activity"/>
    <property type="evidence" value="ECO:0007669"/>
    <property type="project" value="InterPro"/>
</dbReference>
<dbReference type="InterPro" id="IPR011104">
    <property type="entry name" value="Hpr_kin/Pase_C"/>
</dbReference>